<organism evidence="13 15">
    <name type="scientific">Didymodactylos carnosus</name>
    <dbReference type="NCBI Taxonomy" id="1234261"/>
    <lineage>
        <taxon>Eukaryota</taxon>
        <taxon>Metazoa</taxon>
        <taxon>Spiralia</taxon>
        <taxon>Gnathifera</taxon>
        <taxon>Rotifera</taxon>
        <taxon>Eurotatoria</taxon>
        <taxon>Bdelloidea</taxon>
        <taxon>Philodinida</taxon>
        <taxon>Philodinidae</taxon>
        <taxon>Didymodactylos</taxon>
    </lineage>
</organism>
<feature type="compositionally biased region" description="Basic and acidic residues" evidence="9">
    <location>
        <begin position="45"/>
        <end position="60"/>
    </location>
</feature>
<evidence type="ECO:0000256" key="10">
    <source>
        <dbReference type="SAM" id="Phobius"/>
    </source>
</evidence>
<evidence type="ECO:0000313" key="13">
    <source>
        <dbReference type="EMBL" id="CAF0852878.1"/>
    </source>
</evidence>
<dbReference type="EMBL" id="CAJOBC010000937">
    <property type="protein sequence ID" value="CAF3640522.1"/>
    <property type="molecule type" value="Genomic_DNA"/>
</dbReference>
<feature type="domain" description="O-acyltransferase WSD1 C-terminal" evidence="12">
    <location>
        <begin position="486"/>
        <end position="631"/>
    </location>
</feature>
<dbReference type="Pfam" id="PF06974">
    <property type="entry name" value="WS_DGAT_C"/>
    <property type="match status" value="1"/>
</dbReference>
<evidence type="ECO:0000256" key="8">
    <source>
        <dbReference type="SAM" id="Coils"/>
    </source>
</evidence>
<comment type="similarity">
    <text evidence="5">In the N-terminal section; belongs to the long-chain O-acyltransferase family.</text>
</comment>
<dbReference type="InterPro" id="IPR045034">
    <property type="entry name" value="O-acyltransferase_WSD1-like"/>
</dbReference>
<keyword evidence="4" id="KW-0012">Acyltransferase</keyword>
<name>A0A813W572_9BILA</name>
<evidence type="ECO:0000256" key="4">
    <source>
        <dbReference type="ARBA" id="ARBA00023315"/>
    </source>
</evidence>
<comment type="pathway">
    <text evidence="1">Glycerolipid metabolism; triacylglycerol biosynthesis.</text>
</comment>
<dbReference type="InterPro" id="IPR009721">
    <property type="entry name" value="O-acyltransferase_WSD1_C"/>
</dbReference>
<proteinExistence type="inferred from homology"/>
<gene>
    <name evidence="13" type="ORF">GPM918_LOCUS6167</name>
    <name evidence="14" type="ORF">SRO942_LOCUS6167</name>
</gene>
<reference evidence="13" key="1">
    <citation type="submission" date="2021-02" db="EMBL/GenBank/DDBJ databases">
        <authorList>
            <person name="Nowell W R."/>
        </authorList>
    </citation>
    <scope>NUCLEOTIDE SEQUENCE</scope>
</reference>
<comment type="caution">
    <text evidence="13">The sequence shown here is derived from an EMBL/GenBank/DDBJ whole genome shotgun (WGS) entry which is preliminary data.</text>
</comment>
<evidence type="ECO:0000259" key="12">
    <source>
        <dbReference type="Pfam" id="PF06974"/>
    </source>
</evidence>
<evidence type="ECO:0000313" key="14">
    <source>
        <dbReference type="EMBL" id="CAF3640522.1"/>
    </source>
</evidence>
<dbReference type="GO" id="GO:0019432">
    <property type="term" value="P:triglyceride biosynthetic process"/>
    <property type="evidence" value="ECO:0007669"/>
    <property type="project" value="UniProtKB-UniPathway"/>
</dbReference>
<evidence type="ECO:0000259" key="11">
    <source>
        <dbReference type="Pfam" id="PF03007"/>
    </source>
</evidence>
<keyword evidence="15" id="KW-1185">Reference proteome</keyword>
<sequence length="860" mass="98800">MNVDRWAIPIVPSTSLTVVKDPVVIEEYNAVVPSSIVTDSTESIQRNETEQHVDNNEKHSKSIHLTVQQQQQQQQQPSQTNGIVSTDPPAIHSPSNPFVKRVEPTDMPRGRSPHRYNNKKSLPINDRTHAQYRAYLQNAPIKQVKHPADRSSFILFLNKISSFCFIVFLSIPCVLLLTIFLPISFLFRTLFRLVCTYRCTCRPCLCQFLSSNDLFWFYETINNQPNAAAIFILEGSINENSLKKLLINRLVTTNTRRGSDHKLYPRFSQLVVSSFAGIMWIDNPKFSIDDHVREIPRNVQTEPDLELYMNQIMSTELNHHKPLWEIHYKNRFNNSNDSIIIFLYHPCISDGISLIRILLKNIIDNRTTQLDIKPRYASRRLPFDYIKAFLFGYLILFKKLFINDSYNLLKLPMTCGQKNISWSTPFSLASINRMKLVTRTKMNDLLSTLVITCVNLYMEHHGIHNSPDMNCIIPFDLRKNKQRIAMGNYIAHVRVKIPVNIEGNIPRLWAFHDCMKNVKHRSEYATMFLFIKLTYILFPLRIANRIIARVYNNASFWLSTIAAGNSTALATMSILNKDVRSYICLSPSVGSCTISFCVTTYSDEIRLAVIADSNIMPDTKFITKCFIEQLEVVRDLLSHRRIPGEIRRITRPTRIMPAKKSISSISEISDDLSIEEIQAKMTTLQQELLSLKSQFENVDGNDPNFQTQRLIITAKLEELRKEFRELLIKLQERQCELSGMIPSDEEDEMDQDVRVRLRSASVASRISVRSNREPLTARIYQLEKEENSDHHDRNSSTSSKMSLAAQLGVQAGLRRAQSVSICENYRVDKRPSISIAHPTSPSKIPVSTELCKPGNTRDNP</sequence>
<dbReference type="EMBL" id="CAJNOQ010000937">
    <property type="protein sequence ID" value="CAF0852878.1"/>
    <property type="molecule type" value="Genomic_DNA"/>
</dbReference>
<dbReference type="GO" id="GO:0005886">
    <property type="term" value="C:plasma membrane"/>
    <property type="evidence" value="ECO:0007669"/>
    <property type="project" value="TreeGrafter"/>
</dbReference>
<keyword evidence="8" id="KW-0175">Coiled coil</keyword>
<evidence type="ECO:0008006" key="16">
    <source>
        <dbReference type="Google" id="ProtNLM"/>
    </source>
</evidence>
<keyword evidence="10" id="KW-0472">Membrane</keyword>
<feature type="domain" description="O-acyltransferase WSD1-like N-terminal" evidence="11">
    <location>
        <begin position="213"/>
        <end position="365"/>
    </location>
</feature>
<comment type="catalytic activity">
    <reaction evidence="6">
        <text>a long chain fatty alcohol + a fatty acyl-CoA = a long-chain alcohol wax ester + CoA</text>
        <dbReference type="Rhea" id="RHEA:38443"/>
        <dbReference type="ChEBI" id="CHEBI:17135"/>
        <dbReference type="ChEBI" id="CHEBI:57287"/>
        <dbReference type="ChEBI" id="CHEBI:77636"/>
        <dbReference type="ChEBI" id="CHEBI:235323"/>
        <dbReference type="EC" id="2.3.1.75"/>
    </reaction>
</comment>
<feature type="region of interest" description="Disordered" evidence="9">
    <location>
        <begin position="833"/>
        <end position="860"/>
    </location>
</feature>
<evidence type="ECO:0000256" key="9">
    <source>
        <dbReference type="SAM" id="MobiDB-lite"/>
    </source>
</evidence>
<dbReference type="PANTHER" id="PTHR31650">
    <property type="entry name" value="O-ACYLTRANSFERASE (WSD1-LIKE) FAMILY PROTEIN"/>
    <property type="match status" value="1"/>
</dbReference>
<accession>A0A813W572</accession>
<dbReference type="InterPro" id="IPR004255">
    <property type="entry name" value="O-acyltransferase_WSD1_N"/>
</dbReference>
<feature type="region of interest" description="Disordered" evidence="9">
    <location>
        <begin position="782"/>
        <end position="803"/>
    </location>
</feature>
<protein>
    <recommendedName>
        <fullName evidence="16">Diacylglycerol O-acyltransferase</fullName>
    </recommendedName>
</protein>
<dbReference type="UniPathway" id="UPA00282"/>
<evidence type="ECO:0000256" key="5">
    <source>
        <dbReference type="ARBA" id="ARBA00024360"/>
    </source>
</evidence>
<feature type="region of interest" description="Disordered" evidence="9">
    <location>
        <begin position="40"/>
        <end position="122"/>
    </location>
</feature>
<dbReference type="Proteomes" id="UP000681722">
    <property type="component" value="Unassembled WGS sequence"/>
</dbReference>
<evidence type="ECO:0000256" key="6">
    <source>
        <dbReference type="ARBA" id="ARBA00047604"/>
    </source>
</evidence>
<dbReference type="GO" id="GO:0004144">
    <property type="term" value="F:diacylglycerol O-acyltransferase activity"/>
    <property type="evidence" value="ECO:0007669"/>
    <property type="project" value="UniProtKB-EC"/>
</dbReference>
<keyword evidence="10" id="KW-0812">Transmembrane</keyword>
<evidence type="ECO:0000256" key="3">
    <source>
        <dbReference type="ARBA" id="ARBA00022679"/>
    </source>
</evidence>
<evidence type="ECO:0000256" key="1">
    <source>
        <dbReference type="ARBA" id="ARBA00004771"/>
    </source>
</evidence>
<dbReference type="AlphaFoldDB" id="A0A813W572"/>
<evidence type="ECO:0000256" key="7">
    <source>
        <dbReference type="ARBA" id="ARBA00048109"/>
    </source>
</evidence>
<feature type="compositionally biased region" description="Basic and acidic residues" evidence="9">
    <location>
        <begin position="782"/>
        <end position="794"/>
    </location>
</feature>
<keyword evidence="3" id="KW-0808">Transferase</keyword>
<feature type="compositionally biased region" description="Basic and acidic residues" evidence="9">
    <location>
        <begin position="100"/>
        <end position="109"/>
    </location>
</feature>
<dbReference type="GO" id="GO:0047196">
    <property type="term" value="F:long-chain-alcohol O-fatty-acyltransferase activity"/>
    <property type="evidence" value="ECO:0007669"/>
    <property type="project" value="UniProtKB-EC"/>
</dbReference>
<feature type="coiled-coil region" evidence="8">
    <location>
        <begin position="674"/>
        <end position="736"/>
    </location>
</feature>
<evidence type="ECO:0000313" key="15">
    <source>
        <dbReference type="Proteomes" id="UP000663829"/>
    </source>
</evidence>
<dbReference type="OrthoDB" id="619536at2759"/>
<evidence type="ECO:0000256" key="2">
    <source>
        <dbReference type="ARBA" id="ARBA00005189"/>
    </source>
</evidence>
<dbReference type="PANTHER" id="PTHR31650:SF1">
    <property type="entry name" value="WAX ESTER SYNTHASE_DIACYLGLYCEROL ACYLTRANSFERASE 4-RELATED"/>
    <property type="match status" value="1"/>
</dbReference>
<keyword evidence="10" id="KW-1133">Transmembrane helix</keyword>
<dbReference type="Pfam" id="PF03007">
    <property type="entry name" value="WS_DGAT_cat"/>
    <property type="match status" value="1"/>
</dbReference>
<comment type="catalytic activity">
    <reaction evidence="7">
        <text>an acyl-CoA + a 1,2-diacyl-sn-glycerol = a triacyl-sn-glycerol + CoA</text>
        <dbReference type="Rhea" id="RHEA:10868"/>
        <dbReference type="ChEBI" id="CHEBI:17815"/>
        <dbReference type="ChEBI" id="CHEBI:57287"/>
        <dbReference type="ChEBI" id="CHEBI:58342"/>
        <dbReference type="ChEBI" id="CHEBI:64615"/>
        <dbReference type="EC" id="2.3.1.20"/>
    </reaction>
</comment>
<feature type="transmembrane region" description="Helical" evidence="10">
    <location>
        <begin position="160"/>
        <end position="187"/>
    </location>
</feature>
<comment type="pathway">
    <text evidence="2">Lipid metabolism.</text>
</comment>
<dbReference type="Proteomes" id="UP000663829">
    <property type="component" value="Unassembled WGS sequence"/>
</dbReference>